<dbReference type="InterPro" id="IPR036108">
    <property type="entry name" value="4pyrrol_syn_uPrphyn_synt_sf"/>
</dbReference>
<sequence length="280" mass="30326">MADRLNGTRILILETREEAQFSKLLAEQGAEVVQCPMFTIQDAPDPAPVEAWIRRAIDKPFDDLVLMTGEGLRRIMKLSRTRGLDQTFVAALAKSRKFTRGPKPGKALREISLEAQQTTEKPTTEGVIEMLGKLDLKGHRLGLQLYPDKDHSALTGALSAQGAEVDTVLPYVYDSKAADANIVAAIDEMAEGRIDSIALTNLGQVRRLIEAARAHGSEAKLRAGFERTLIASVGPAVSGELAAHGLRTDVSPADEAFFMRPLISAMAAALSERKQQAAAR</sequence>
<gene>
    <name evidence="2" type="ORF">L6654_27835</name>
</gene>
<reference evidence="2" key="1">
    <citation type="submission" date="2022-01" db="EMBL/GenBank/DDBJ databases">
        <title>Genome sequnece data of strain Bradyrhizobium sp. nov.</title>
        <authorList>
            <person name="Zhang J."/>
        </authorList>
    </citation>
    <scope>NUCLEOTIDE SEQUENCE</scope>
    <source>
        <strain evidence="2">WYCCWR 13023</strain>
    </source>
</reference>
<organism evidence="2 3">
    <name type="scientific">Bradyrhizobium zhengyangense</name>
    <dbReference type="NCBI Taxonomy" id="2911009"/>
    <lineage>
        <taxon>Bacteria</taxon>
        <taxon>Pseudomonadati</taxon>
        <taxon>Pseudomonadota</taxon>
        <taxon>Alphaproteobacteria</taxon>
        <taxon>Hyphomicrobiales</taxon>
        <taxon>Nitrobacteraceae</taxon>
        <taxon>Bradyrhizobium</taxon>
    </lineage>
</organism>
<evidence type="ECO:0000313" key="3">
    <source>
        <dbReference type="Proteomes" id="UP001139054"/>
    </source>
</evidence>
<dbReference type="SUPFAM" id="SSF69618">
    <property type="entry name" value="HemD-like"/>
    <property type="match status" value="1"/>
</dbReference>
<evidence type="ECO:0000259" key="1">
    <source>
        <dbReference type="Pfam" id="PF02602"/>
    </source>
</evidence>
<dbReference type="GO" id="GO:0006780">
    <property type="term" value="P:uroporphyrinogen III biosynthetic process"/>
    <property type="evidence" value="ECO:0007669"/>
    <property type="project" value="InterPro"/>
</dbReference>
<comment type="caution">
    <text evidence="2">The sequence shown here is derived from an EMBL/GenBank/DDBJ whole genome shotgun (WGS) entry which is preliminary data.</text>
</comment>
<proteinExistence type="predicted"/>
<dbReference type="GO" id="GO:0004852">
    <property type="term" value="F:uroporphyrinogen-III synthase activity"/>
    <property type="evidence" value="ECO:0007669"/>
    <property type="project" value="InterPro"/>
</dbReference>
<accession>A0A9X1UCK4</accession>
<dbReference type="CDD" id="cd06578">
    <property type="entry name" value="HemD"/>
    <property type="match status" value="1"/>
</dbReference>
<dbReference type="Gene3D" id="3.40.50.10090">
    <property type="match status" value="2"/>
</dbReference>
<dbReference type="Pfam" id="PF02602">
    <property type="entry name" value="HEM4"/>
    <property type="match status" value="1"/>
</dbReference>
<dbReference type="RefSeq" id="WP_237891353.1">
    <property type="nucleotide sequence ID" value="NZ_JAKLTY010000020.1"/>
</dbReference>
<dbReference type="AlphaFoldDB" id="A0A9X1UCK4"/>
<dbReference type="InterPro" id="IPR003754">
    <property type="entry name" value="4pyrrol_synth_uPrphyn_synth"/>
</dbReference>
<name>A0A9X1UCK4_9BRAD</name>
<dbReference type="EMBL" id="JAKLTY010000020">
    <property type="protein sequence ID" value="MCG2630449.1"/>
    <property type="molecule type" value="Genomic_DNA"/>
</dbReference>
<dbReference type="PANTHER" id="PTHR40082">
    <property type="entry name" value="BLR5956 PROTEIN"/>
    <property type="match status" value="1"/>
</dbReference>
<dbReference type="Proteomes" id="UP001139054">
    <property type="component" value="Unassembled WGS sequence"/>
</dbReference>
<evidence type="ECO:0000313" key="2">
    <source>
        <dbReference type="EMBL" id="MCG2630449.1"/>
    </source>
</evidence>
<dbReference type="PANTHER" id="PTHR40082:SF1">
    <property type="entry name" value="BLR5956 PROTEIN"/>
    <property type="match status" value="1"/>
</dbReference>
<dbReference type="InterPro" id="IPR039793">
    <property type="entry name" value="UROS/Hem4"/>
</dbReference>
<protein>
    <submittedName>
        <fullName evidence="2">Uroporphyrinogen-III synthase</fullName>
    </submittedName>
</protein>
<feature type="domain" description="Tetrapyrrole biosynthesis uroporphyrinogen III synthase" evidence="1">
    <location>
        <begin position="20"/>
        <end position="253"/>
    </location>
</feature>